<dbReference type="GO" id="GO:0003677">
    <property type="term" value="F:DNA binding"/>
    <property type="evidence" value="ECO:0007669"/>
    <property type="project" value="InterPro"/>
</dbReference>
<comment type="subunit">
    <text evidence="2">Interacts transiently with the RNA polymerase catalytic core formed by RpoA, RpoB, RpoC and RpoZ (2 alpha, 1 beta, 1 beta' and 1 omega subunit) to form the RNA polymerase holoenzyme that can initiate transcription.</text>
</comment>
<evidence type="ECO:0000256" key="5">
    <source>
        <dbReference type="ARBA" id="ARBA00023163"/>
    </source>
</evidence>
<dbReference type="InterPro" id="IPR032710">
    <property type="entry name" value="NTF2-like_dom_sf"/>
</dbReference>
<dbReference type="Gene3D" id="3.10.450.50">
    <property type="match status" value="1"/>
</dbReference>
<evidence type="ECO:0000256" key="4">
    <source>
        <dbReference type="ARBA" id="ARBA00023082"/>
    </source>
</evidence>
<accession>A0A8J3ZSW1</accession>
<feature type="compositionally biased region" description="Low complexity" evidence="6">
    <location>
        <begin position="161"/>
        <end position="176"/>
    </location>
</feature>
<keyword evidence="5" id="KW-0804">Transcription</keyword>
<dbReference type="EMBL" id="BOPH01000022">
    <property type="protein sequence ID" value="GIJ66905.1"/>
    <property type="molecule type" value="Genomic_DNA"/>
</dbReference>
<dbReference type="PANTHER" id="PTHR30173:SF43">
    <property type="entry name" value="ECF RNA POLYMERASE SIGMA FACTOR SIGI-RELATED"/>
    <property type="match status" value="1"/>
</dbReference>
<gene>
    <name evidence="9" type="ORF">Voc01_018220</name>
</gene>
<reference evidence="9" key="1">
    <citation type="submission" date="2021-01" db="EMBL/GenBank/DDBJ databases">
        <title>Whole genome shotgun sequence of Virgisporangium ochraceum NBRC 16418.</title>
        <authorList>
            <person name="Komaki H."/>
            <person name="Tamura T."/>
        </authorList>
    </citation>
    <scope>NUCLEOTIDE SEQUENCE</scope>
    <source>
        <strain evidence="9">NBRC 16418</strain>
    </source>
</reference>
<evidence type="ECO:0000313" key="10">
    <source>
        <dbReference type="Proteomes" id="UP000635606"/>
    </source>
</evidence>
<dbReference type="Pfam" id="PF08281">
    <property type="entry name" value="Sigma70_r4_2"/>
    <property type="match status" value="1"/>
</dbReference>
<dbReference type="Gene3D" id="1.10.10.10">
    <property type="entry name" value="Winged helix-like DNA-binding domain superfamily/Winged helix DNA-binding domain"/>
    <property type="match status" value="1"/>
</dbReference>
<dbReference type="GO" id="GO:0016987">
    <property type="term" value="F:sigma factor activity"/>
    <property type="evidence" value="ECO:0007669"/>
    <property type="project" value="UniProtKB-KW"/>
</dbReference>
<dbReference type="InterPro" id="IPR007627">
    <property type="entry name" value="RNA_pol_sigma70_r2"/>
</dbReference>
<protein>
    <submittedName>
        <fullName evidence="9">RNA polymerase sigma factor</fullName>
    </submittedName>
</protein>
<keyword evidence="4" id="KW-0731">Sigma factor</keyword>
<dbReference type="PANTHER" id="PTHR30173">
    <property type="entry name" value="SIGMA 19 FACTOR"/>
    <property type="match status" value="1"/>
</dbReference>
<dbReference type="InterPro" id="IPR013249">
    <property type="entry name" value="RNA_pol_sigma70_r4_t2"/>
</dbReference>
<evidence type="ECO:0000259" key="7">
    <source>
        <dbReference type="Pfam" id="PF04542"/>
    </source>
</evidence>
<dbReference type="InterPro" id="IPR013324">
    <property type="entry name" value="RNA_pol_sigma_r3/r4-like"/>
</dbReference>
<feature type="domain" description="RNA polymerase sigma factor 70 region 4 type 2" evidence="8">
    <location>
        <begin position="108"/>
        <end position="158"/>
    </location>
</feature>
<evidence type="ECO:0000256" key="2">
    <source>
        <dbReference type="ARBA" id="ARBA00011344"/>
    </source>
</evidence>
<dbReference type="SUPFAM" id="SSF88659">
    <property type="entry name" value="Sigma3 and sigma4 domains of RNA polymerase sigma factors"/>
    <property type="match status" value="1"/>
</dbReference>
<name>A0A8J3ZSW1_9ACTN</name>
<dbReference type="SUPFAM" id="SSF54427">
    <property type="entry name" value="NTF2-like"/>
    <property type="match status" value="1"/>
</dbReference>
<feature type="region of interest" description="Disordered" evidence="6">
    <location>
        <begin position="154"/>
        <end position="176"/>
    </location>
</feature>
<dbReference type="Proteomes" id="UP000635606">
    <property type="component" value="Unassembled WGS sequence"/>
</dbReference>
<dbReference type="InterPro" id="IPR013325">
    <property type="entry name" value="RNA_pol_sigma_r2"/>
</dbReference>
<dbReference type="RefSeq" id="WP_203926876.1">
    <property type="nucleotide sequence ID" value="NZ_BOPH01000022.1"/>
</dbReference>
<evidence type="ECO:0000256" key="1">
    <source>
        <dbReference type="ARBA" id="ARBA00010641"/>
    </source>
</evidence>
<dbReference type="AlphaFoldDB" id="A0A8J3ZSW1"/>
<sequence>MTDEDLLARRFEADRPRLRAVAHRMLGSAAEADDAVQEAWLRLRRVDADTVDNLSGWLTTVVGRVCLDMLRSRTVRKEDPLDGTRANTAEATPDPAHAAELADSVGVALLVVLETLTPVERLAFVLHDLFAVPFEEIAPIVGRSPAAARQLASRARRRVQSDPSDGARPPAAPGAARTRRVVEAFLAASRGGDFGTLLTMLDPDVVLRVDAAGQRLGAPAEVRGRDAVARFFDGRARAARPALVDGAPGAVVLAGDTPRIVITFIVVDGTVIGVEAVADADAIRGLDLDVT</sequence>
<evidence type="ECO:0000256" key="6">
    <source>
        <dbReference type="SAM" id="MobiDB-lite"/>
    </source>
</evidence>
<feature type="domain" description="RNA polymerase sigma-70 region 2" evidence="7">
    <location>
        <begin position="11"/>
        <end position="74"/>
    </location>
</feature>
<keyword evidence="10" id="KW-1185">Reference proteome</keyword>
<dbReference type="GO" id="GO:0006352">
    <property type="term" value="P:DNA-templated transcription initiation"/>
    <property type="evidence" value="ECO:0007669"/>
    <property type="project" value="InterPro"/>
</dbReference>
<dbReference type="SUPFAM" id="SSF88946">
    <property type="entry name" value="Sigma2 domain of RNA polymerase sigma factors"/>
    <property type="match status" value="1"/>
</dbReference>
<dbReference type="InterPro" id="IPR036388">
    <property type="entry name" value="WH-like_DNA-bd_sf"/>
</dbReference>
<comment type="similarity">
    <text evidence="1">Belongs to the sigma-70 factor family. ECF subfamily.</text>
</comment>
<evidence type="ECO:0000256" key="3">
    <source>
        <dbReference type="ARBA" id="ARBA00023015"/>
    </source>
</evidence>
<organism evidence="9 10">
    <name type="scientific">Virgisporangium ochraceum</name>
    <dbReference type="NCBI Taxonomy" id="65505"/>
    <lineage>
        <taxon>Bacteria</taxon>
        <taxon>Bacillati</taxon>
        <taxon>Actinomycetota</taxon>
        <taxon>Actinomycetes</taxon>
        <taxon>Micromonosporales</taxon>
        <taxon>Micromonosporaceae</taxon>
        <taxon>Virgisporangium</taxon>
    </lineage>
</organism>
<dbReference type="Gene3D" id="1.10.1740.10">
    <property type="match status" value="1"/>
</dbReference>
<comment type="caution">
    <text evidence="9">The sequence shown here is derived from an EMBL/GenBank/DDBJ whole genome shotgun (WGS) entry which is preliminary data.</text>
</comment>
<dbReference type="InterPro" id="IPR052704">
    <property type="entry name" value="ECF_Sigma-70_Domain"/>
</dbReference>
<dbReference type="Pfam" id="PF04542">
    <property type="entry name" value="Sigma70_r2"/>
    <property type="match status" value="1"/>
</dbReference>
<keyword evidence="3" id="KW-0805">Transcription regulation</keyword>
<evidence type="ECO:0000313" key="9">
    <source>
        <dbReference type="EMBL" id="GIJ66905.1"/>
    </source>
</evidence>
<dbReference type="InterPro" id="IPR014284">
    <property type="entry name" value="RNA_pol_sigma-70_dom"/>
</dbReference>
<dbReference type="NCBIfam" id="TIGR02937">
    <property type="entry name" value="sigma70-ECF"/>
    <property type="match status" value="1"/>
</dbReference>
<evidence type="ECO:0000259" key="8">
    <source>
        <dbReference type="Pfam" id="PF08281"/>
    </source>
</evidence>
<proteinExistence type="inferred from homology"/>